<gene>
    <name evidence="3" type="ORF">ACFQ5M_00650</name>
</gene>
<dbReference type="PRINTS" id="PR01438">
    <property type="entry name" value="UNVRSLSTRESS"/>
</dbReference>
<dbReference type="CDD" id="cd00293">
    <property type="entry name" value="USP-like"/>
    <property type="match status" value="1"/>
</dbReference>
<dbReference type="Pfam" id="PF00582">
    <property type="entry name" value="Usp"/>
    <property type="match status" value="1"/>
</dbReference>
<feature type="domain" description="UspA" evidence="2">
    <location>
        <begin position="5"/>
        <end position="149"/>
    </location>
</feature>
<sequence>MNAHYRNILIASDGSPEAQRAFTEAVDLAKLMDAKLYITHVLEHRNYDGSLEPSYYSDASDSATLVQAGVRKLLTKMKATAEAQGLTDVSILQPEGNAKEIIANELPIELDIDLIIIGATGRSRTERLLLGSVSDYIIRKANTQVLVVRDKAYQ</sequence>
<keyword evidence="4" id="KW-1185">Reference proteome</keyword>
<dbReference type="InterPro" id="IPR006016">
    <property type="entry name" value="UspA"/>
</dbReference>
<evidence type="ECO:0000256" key="1">
    <source>
        <dbReference type="ARBA" id="ARBA00008791"/>
    </source>
</evidence>
<proteinExistence type="inferred from homology"/>
<reference evidence="4" key="1">
    <citation type="journal article" date="2019" name="Int. J. Syst. Evol. Microbiol.">
        <title>The Global Catalogue of Microorganisms (GCM) 10K type strain sequencing project: providing services to taxonomists for standard genome sequencing and annotation.</title>
        <authorList>
            <consortium name="The Broad Institute Genomics Platform"/>
            <consortium name="The Broad Institute Genome Sequencing Center for Infectious Disease"/>
            <person name="Wu L."/>
            <person name="Ma J."/>
        </authorList>
    </citation>
    <scope>NUCLEOTIDE SEQUENCE [LARGE SCALE GENOMIC DNA]</scope>
    <source>
        <strain evidence="4">CCM 8896</strain>
    </source>
</reference>
<protein>
    <submittedName>
        <fullName evidence="3">Universal stress protein</fullName>
    </submittedName>
</protein>
<dbReference type="Gene3D" id="3.40.50.620">
    <property type="entry name" value="HUPs"/>
    <property type="match status" value="1"/>
</dbReference>
<evidence type="ECO:0000313" key="3">
    <source>
        <dbReference type="EMBL" id="MFD1670599.1"/>
    </source>
</evidence>
<dbReference type="PANTHER" id="PTHR46268:SF6">
    <property type="entry name" value="UNIVERSAL STRESS PROTEIN UP12"/>
    <property type="match status" value="1"/>
</dbReference>
<name>A0ABW4J4M6_9LACO</name>
<dbReference type="InterPro" id="IPR014729">
    <property type="entry name" value="Rossmann-like_a/b/a_fold"/>
</dbReference>
<dbReference type="PANTHER" id="PTHR46268">
    <property type="entry name" value="STRESS RESPONSE PROTEIN NHAX"/>
    <property type="match status" value="1"/>
</dbReference>
<organism evidence="3 4">
    <name type="scientific">Agrilactobacillus yilanensis</name>
    <dbReference type="NCBI Taxonomy" id="2485997"/>
    <lineage>
        <taxon>Bacteria</taxon>
        <taxon>Bacillati</taxon>
        <taxon>Bacillota</taxon>
        <taxon>Bacilli</taxon>
        <taxon>Lactobacillales</taxon>
        <taxon>Lactobacillaceae</taxon>
        <taxon>Agrilactobacillus</taxon>
    </lineage>
</organism>
<dbReference type="Proteomes" id="UP001597267">
    <property type="component" value="Unassembled WGS sequence"/>
</dbReference>
<comment type="similarity">
    <text evidence="1">Belongs to the universal stress protein A family.</text>
</comment>
<dbReference type="EMBL" id="JBHTOP010000002">
    <property type="protein sequence ID" value="MFD1670599.1"/>
    <property type="molecule type" value="Genomic_DNA"/>
</dbReference>
<comment type="caution">
    <text evidence="3">The sequence shown here is derived from an EMBL/GenBank/DDBJ whole genome shotgun (WGS) entry which is preliminary data.</text>
</comment>
<accession>A0ABW4J4M6</accession>
<evidence type="ECO:0000313" key="4">
    <source>
        <dbReference type="Proteomes" id="UP001597267"/>
    </source>
</evidence>
<dbReference type="InterPro" id="IPR006015">
    <property type="entry name" value="Universal_stress_UspA"/>
</dbReference>
<evidence type="ECO:0000259" key="2">
    <source>
        <dbReference type="Pfam" id="PF00582"/>
    </source>
</evidence>
<dbReference type="SUPFAM" id="SSF52402">
    <property type="entry name" value="Adenine nucleotide alpha hydrolases-like"/>
    <property type="match status" value="1"/>
</dbReference>
<dbReference type="RefSeq" id="WP_125712560.1">
    <property type="nucleotide sequence ID" value="NZ_JBHTOP010000002.1"/>
</dbReference>